<dbReference type="RefSeq" id="WP_094015209.1">
    <property type="nucleotide sequence ID" value="NZ_NMQW01000017.1"/>
</dbReference>
<dbReference type="GO" id="GO:0016874">
    <property type="term" value="F:ligase activity"/>
    <property type="evidence" value="ECO:0007669"/>
    <property type="project" value="UniProtKB-UniRule"/>
</dbReference>
<dbReference type="EMBL" id="NMQW01000017">
    <property type="protein sequence ID" value="OXM86059.1"/>
    <property type="molecule type" value="Genomic_DNA"/>
</dbReference>
<evidence type="ECO:0000259" key="4">
    <source>
        <dbReference type="Pfam" id="PF24850"/>
    </source>
</evidence>
<dbReference type="Proteomes" id="UP000215509">
    <property type="component" value="Unassembled WGS sequence"/>
</dbReference>
<dbReference type="Pfam" id="PF24850">
    <property type="entry name" value="CC_BshC"/>
    <property type="match status" value="1"/>
</dbReference>
<evidence type="ECO:0000259" key="3">
    <source>
        <dbReference type="Pfam" id="PF10079"/>
    </source>
</evidence>
<feature type="domain" description="Bacillithiol biosynthesis BshC C-terminal coiled-coil" evidence="4">
    <location>
        <begin position="389"/>
        <end position="549"/>
    </location>
</feature>
<dbReference type="NCBIfam" id="TIGR03998">
    <property type="entry name" value="thiol_BshC"/>
    <property type="match status" value="1"/>
</dbReference>
<dbReference type="EC" id="6.-.-.-" evidence="2"/>
<dbReference type="InterPro" id="IPR011199">
    <property type="entry name" value="Bacillithiol_biosynth_BshC"/>
</dbReference>
<dbReference type="HAMAP" id="MF_01867">
    <property type="entry name" value="BshC"/>
    <property type="match status" value="1"/>
</dbReference>
<evidence type="ECO:0000256" key="1">
    <source>
        <dbReference type="ARBA" id="ARBA00022598"/>
    </source>
</evidence>
<comment type="function">
    <text evidence="2">Involved in bacillithiol (BSH) biosynthesis. May catalyze the last step of the pathway, the addition of cysteine to glucosamine malate (GlcN-Mal) to generate BSH.</text>
</comment>
<evidence type="ECO:0000313" key="6">
    <source>
        <dbReference type="Proteomes" id="UP000215509"/>
    </source>
</evidence>
<evidence type="ECO:0000256" key="2">
    <source>
        <dbReference type="HAMAP-Rule" id="MF_01867"/>
    </source>
</evidence>
<sequence length="549" mass="62849">MRIESIHWKSSQPLTEDYVHNYDKVSSLFDYNPWDGMSLQERANWLDQERGAAADRFQLAEVLTRYNQAIHNAPEAIQAVEQLKDKRTLCIVGGQQAGLFTGQALVIYKAITLIRSAREASEKLGRPVIPVFWIAGEDHDFDEVNHIQTLTSDLQLHKLKVDHPTGARTSVSRLTISQEQWEEALQQLDASLIPTEFKPIWMEAIRGMTSSSRTLTDLFAQMLAKLFGSQGLVLLDSDDAALRRLEAPMFRTLILQNAELNQTYHQGARQVKELGYTPQVELQESQANLFLFDENGERVLLYTSEHADVFTDRKQERRYTKEQLLEWTETSPERFSNNVLTRPLMQDFLFPVLGTVLGPGEVAYWGLTKPAFHQVCMRMPIVIPRLELTLMEGTVQKNMSKYGLTLEDVIYRLEQKQQEWLKEQDTLQLDARFEQVRSQFKASYQPLVELIAGVNPGLGKLGETNMGKILEQIGFLEQKAADAVKTQFDASLRQFQRIGLSILPGNRPQERVYNIVSYLNKYGSDWLYELLNADFAELAADGRHKVVYM</sequence>
<name>A0A229UT38_9BACL</name>
<evidence type="ECO:0000313" key="5">
    <source>
        <dbReference type="EMBL" id="OXM86059.1"/>
    </source>
</evidence>
<dbReference type="AlphaFoldDB" id="A0A229UT38"/>
<feature type="domain" description="Bacillithiol biosynthesis BshC N-terminal Rossmann-like" evidence="3">
    <location>
        <begin position="1"/>
        <end position="386"/>
    </location>
</feature>
<dbReference type="PIRSF" id="PIRSF012535">
    <property type="entry name" value="UCP012535"/>
    <property type="match status" value="1"/>
</dbReference>
<proteinExistence type="inferred from homology"/>
<dbReference type="InterPro" id="IPR055398">
    <property type="entry name" value="Rossmann-like_BshC"/>
</dbReference>
<comment type="similarity">
    <text evidence="2">Belongs to the BshC family.</text>
</comment>
<keyword evidence="1 2" id="KW-0436">Ligase</keyword>
<dbReference type="OrthoDB" id="9765151at2"/>
<accession>A0A229UT38</accession>
<protein>
    <recommendedName>
        <fullName evidence="2">Putative cysteine ligase BshC</fullName>
        <ecNumber evidence="2">6.-.-.-</ecNumber>
    </recommendedName>
</protein>
<organism evidence="5 6">
    <name type="scientific">Paenibacillus rigui</name>
    <dbReference type="NCBI Taxonomy" id="554312"/>
    <lineage>
        <taxon>Bacteria</taxon>
        <taxon>Bacillati</taxon>
        <taxon>Bacillota</taxon>
        <taxon>Bacilli</taxon>
        <taxon>Bacillales</taxon>
        <taxon>Paenibacillaceae</taxon>
        <taxon>Paenibacillus</taxon>
    </lineage>
</organism>
<gene>
    <name evidence="2 5" type="primary">bshC</name>
    <name evidence="5" type="ORF">CF651_12640</name>
</gene>
<dbReference type="Pfam" id="PF10079">
    <property type="entry name" value="Rossmann-like_BshC"/>
    <property type="match status" value="1"/>
</dbReference>
<dbReference type="InterPro" id="IPR055399">
    <property type="entry name" value="CC_BshC"/>
</dbReference>
<reference evidence="5 6" key="1">
    <citation type="submission" date="2017-07" db="EMBL/GenBank/DDBJ databases">
        <title>Genome sequencing and assembly of Paenibacillus rigui.</title>
        <authorList>
            <person name="Mayilraj S."/>
        </authorList>
    </citation>
    <scope>NUCLEOTIDE SEQUENCE [LARGE SCALE GENOMIC DNA]</scope>
    <source>
        <strain evidence="5 6">JCM 16352</strain>
    </source>
</reference>
<comment type="caution">
    <text evidence="5">The sequence shown here is derived from an EMBL/GenBank/DDBJ whole genome shotgun (WGS) entry which is preliminary data.</text>
</comment>
<keyword evidence="6" id="KW-1185">Reference proteome</keyword>